<feature type="region of interest" description="Disordered" evidence="1">
    <location>
        <begin position="352"/>
        <end position="390"/>
    </location>
</feature>
<dbReference type="InterPro" id="IPR046357">
    <property type="entry name" value="PPIase_dom_sf"/>
</dbReference>
<dbReference type="Pfam" id="PF00639">
    <property type="entry name" value="Rotamase"/>
    <property type="match status" value="1"/>
</dbReference>
<sequence length="390" mass="43186">MKKSKRIMSLLLVFVITVGMTFMTGCSKSADPAKSLVVTVGDNNIYLNEMMYYIFYVESTGAQYDAAYQQYTGQSYWDMEVTDGVTMREQAKDYVMDMAEMYQILYDKAVKDGLSLTNDEKTQAGTNADQILTSISKDQLKLTGFTKDTLTKVQEKVMLGGKYYQKIIDGADIDYEGIKSTIKKEDYRQYNTEYLFAPTTKLDDNLKSVELTAEEKEAAKSSITDALAKVKAGEEFSKIVEGNDKLSTSTLNFTANDTTTAEQAYKDAAMKLDKDAYTQDFVETDTGYYIIKMVDNNSTEAYDKAVSDATSKAEQDAFNAEYEKIKKDYKITINTKVWDPIVMGKTTLVPANTSANTVSGDTTSTSTADDTTAGDATTDNTATEDATTGE</sequence>
<dbReference type="AlphaFoldDB" id="A0A6P1TSS9"/>
<evidence type="ECO:0000313" key="3">
    <source>
        <dbReference type="EMBL" id="QHQ63021.1"/>
    </source>
</evidence>
<evidence type="ECO:0000256" key="1">
    <source>
        <dbReference type="SAM" id="MobiDB-lite"/>
    </source>
</evidence>
<dbReference type="Gene3D" id="3.10.50.40">
    <property type="match status" value="1"/>
</dbReference>
<evidence type="ECO:0000259" key="2">
    <source>
        <dbReference type="Pfam" id="PF00639"/>
    </source>
</evidence>
<gene>
    <name evidence="3" type="ORF">Ana3638_21400</name>
</gene>
<dbReference type="EMBL" id="CP048000">
    <property type="protein sequence ID" value="QHQ63021.1"/>
    <property type="molecule type" value="Genomic_DNA"/>
</dbReference>
<dbReference type="GO" id="GO:0003755">
    <property type="term" value="F:peptidyl-prolyl cis-trans isomerase activity"/>
    <property type="evidence" value="ECO:0007669"/>
    <property type="project" value="InterPro"/>
</dbReference>
<evidence type="ECO:0000313" key="4">
    <source>
        <dbReference type="Proteomes" id="UP000464314"/>
    </source>
</evidence>
<dbReference type="InterPro" id="IPR000297">
    <property type="entry name" value="PPIase_PpiC"/>
</dbReference>
<accession>A0A6P1TSS9</accession>
<dbReference type="KEGG" id="anr:Ana3638_21400"/>
<dbReference type="RefSeq" id="WP_161839843.1">
    <property type="nucleotide sequence ID" value="NZ_CP048000.1"/>
</dbReference>
<name>A0A6P1TSS9_9FIRM</name>
<feature type="domain" description="PpiC" evidence="2">
    <location>
        <begin position="211"/>
        <end position="294"/>
    </location>
</feature>
<reference evidence="3 4" key="1">
    <citation type="submission" date="2020-01" db="EMBL/GenBank/DDBJ databases">
        <title>Genome analysis of Anaerocolumna sp. CBA3638.</title>
        <authorList>
            <person name="Kim J."/>
            <person name="Roh S.W."/>
        </authorList>
    </citation>
    <scope>NUCLEOTIDE SEQUENCE [LARGE SCALE GENOMIC DNA]</scope>
    <source>
        <strain evidence="3 4">CBA3638</strain>
    </source>
</reference>
<proteinExistence type="predicted"/>
<keyword evidence="4" id="KW-1185">Reference proteome</keyword>
<dbReference type="PROSITE" id="PS51257">
    <property type="entry name" value="PROKAR_LIPOPROTEIN"/>
    <property type="match status" value="1"/>
</dbReference>
<feature type="compositionally biased region" description="Low complexity" evidence="1">
    <location>
        <begin position="357"/>
        <end position="390"/>
    </location>
</feature>
<dbReference type="Proteomes" id="UP000464314">
    <property type="component" value="Chromosome"/>
</dbReference>
<protein>
    <recommendedName>
        <fullName evidence="2">PpiC domain-containing protein</fullName>
    </recommendedName>
</protein>
<organism evidence="3 4">
    <name type="scientific">Anaerocolumna sedimenticola</name>
    <dbReference type="NCBI Taxonomy" id="2696063"/>
    <lineage>
        <taxon>Bacteria</taxon>
        <taxon>Bacillati</taxon>
        <taxon>Bacillota</taxon>
        <taxon>Clostridia</taxon>
        <taxon>Lachnospirales</taxon>
        <taxon>Lachnospiraceae</taxon>
        <taxon>Anaerocolumna</taxon>
    </lineage>
</organism>